<protein>
    <recommendedName>
        <fullName evidence="1">JmjC domain-containing protein</fullName>
    </recommendedName>
</protein>
<feature type="domain" description="JmjC" evidence="1">
    <location>
        <begin position="120"/>
        <end position="276"/>
    </location>
</feature>
<dbReference type="SMART" id="SM00558">
    <property type="entry name" value="JmjC"/>
    <property type="match status" value="1"/>
</dbReference>
<dbReference type="SUPFAM" id="SSF51197">
    <property type="entry name" value="Clavaminate synthase-like"/>
    <property type="match status" value="1"/>
</dbReference>
<name>A0AAD5LZ87_PYTIN</name>
<reference evidence="2" key="1">
    <citation type="submission" date="2021-12" db="EMBL/GenBank/DDBJ databases">
        <title>Prjna785345.</title>
        <authorList>
            <person name="Rujirawat T."/>
            <person name="Krajaejun T."/>
        </authorList>
    </citation>
    <scope>NUCLEOTIDE SEQUENCE</scope>
    <source>
        <strain evidence="2">Pi057C3</strain>
    </source>
</reference>
<dbReference type="AlphaFoldDB" id="A0AAD5LZ87"/>
<gene>
    <name evidence="2" type="ORF">P43SY_003388</name>
</gene>
<dbReference type="InterPro" id="IPR003347">
    <property type="entry name" value="JmjC_dom"/>
</dbReference>
<proteinExistence type="predicted"/>
<dbReference type="GO" id="GO:0005634">
    <property type="term" value="C:nucleus"/>
    <property type="evidence" value="ECO:0007669"/>
    <property type="project" value="TreeGrafter"/>
</dbReference>
<dbReference type="Gene3D" id="2.60.120.650">
    <property type="entry name" value="Cupin"/>
    <property type="match status" value="1"/>
</dbReference>
<dbReference type="Pfam" id="PF02373">
    <property type="entry name" value="JmjC"/>
    <property type="match status" value="1"/>
</dbReference>
<dbReference type="PANTHER" id="PTHR12480:SF6">
    <property type="entry name" value="2-OXOGLUTARATE AND IRON-DEPENDENT OXYGENASE JMJD4"/>
    <property type="match status" value="1"/>
</dbReference>
<dbReference type="PANTHER" id="PTHR12480">
    <property type="entry name" value="ARGININE DEMETHYLASE AND LYSYL-HYDROXYLASE JMJD"/>
    <property type="match status" value="1"/>
</dbReference>
<evidence type="ECO:0000259" key="1">
    <source>
        <dbReference type="PROSITE" id="PS51184"/>
    </source>
</evidence>
<sequence length="363" mass="41675">MVDQRDHAAAAATMDVVDAATLSYEEFCERYMATNRPVRIRNVVDAWFPRTRPWTTADGSGIDFDYLSRSFGHLDAPVRPLLCVVDGTSGEYGAQTRSTMSVASYLQLLRTRAADKLYLKDWHLVRAAAFDPPLYRWWDRKAEPSEDGDYRFVYIGPAGSWTPLHHDVFRSYSWSVNIAGRKEWIFFHPDDELQLQDRFGRTVLPDWTSSDYDRSLYPLAHTATPLYVTQGPGEAIFVPSGWYHQVKNVEDTISINHNWFNGFNVRAIWSFLSLEWRAVRRELEHLRELGLVGDAFVAQCHVVMRANTGMDLVEFQALLVAKTDELEAKADGSEDSWHRRTAREHLMQVRAILAELQDAVRAE</sequence>
<keyword evidence="3" id="KW-1185">Reference proteome</keyword>
<dbReference type="PROSITE" id="PS51184">
    <property type="entry name" value="JMJC"/>
    <property type="match status" value="1"/>
</dbReference>
<dbReference type="GO" id="GO:0005737">
    <property type="term" value="C:cytoplasm"/>
    <property type="evidence" value="ECO:0007669"/>
    <property type="project" value="TreeGrafter"/>
</dbReference>
<dbReference type="EMBL" id="JAKCXM010000212">
    <property type="protein sequence ID" value="KAJ0398559.1"/>
    <property type="molecule type" value="Genomic_DNA"/>
</dbReference>
<dbReference type="GO" id="GO:0045905">
    <property type="term" value="P:positive regulation of translational termination"/>
    <property type="evidence" value="ECO:0007669"/>
    <property type="project" value="TreeGrafter"/>
</dbReference>
<organism evidence="2 3">
    <name type="scientific">Pythium insidiosum</name>
    <name type="common">Pythiosis disease agent</name>
    <dbReference type="NCBI Taxonomy" id="114742"/>
    <lineage>
        <taxon>Eukaryota</taxon>
        <taxon>Sar</taxon>
        <taxon>Stramenopiles</taxon>
        <taxon>Oomycota</taxon>
        <taxon>Peronosporomycetes</taxon>
        <taxon>Pythiales</taxon>
        <taxon>Pythiaceae</taxon>
        <taxon>Pythium</taxon>
    </lineage>
</organism>
<dbReference type="InterPro" id="IPR050910">
    <property type="entry name" value="JMJD6_ArgDemeth/LysHydrox"/>
</dbReference>
<accession>A0AAD5LZ87</accession>
<comment type="caution">
    <text evidence="2">The sequence shown here is derived from an EMBL/GenBank/DDBJ whole genome shotgun (WGS) entry which is preliminary data.</text>
</comment>
<dbReference type="GO" id="GO:0043565">
    <property type="term" value="F:sequence-specific DNA binding"/>
    <property type="evidence" value="ECO:0007669"/>
    <property type="project" value="TreeGrafter"/>
</dbReference>
<evidence type="ECO:0000313" key="3">
    <source>
        <dbReference type="Proteomes" id="UP001209570"/>
    </source>
</evidence>
<dbReference type="GO" id="GO:0016706">
    <property type="term" value="F:2-oxoglutarate-dependent dioxygenase activity"/>
    <property type="evidence" value="ECO:0007669"/>
    <property type="project" value="TreeGrafter"/>
</dbReference>
<evidence type="ECO:0000313" key="2">
    <source>
        <dbReference type="EMBL" id="KAJ0398559.1"/>
    </source>
</evidence>
<dbReference type="Proteomes" id="UP001209570">
    <property type="component" value="Unassembled WGS sequence"/>
</dbReference>